<organism evidence="2 3">
    <name type="scientific">Xenorhabdus thuongxuanensis</name>
    <dbReference type="NCBI Taxonomy" id="1873484"/>
    <lineage>
        <taxon>Bacteria</taxon>
        <taxon>Pseudomonadati</taxon>
        <taxon>Pseudomonadota</taxon>
        <taxon>Gammaproteobacteria</taxon>
        <taxon>Enterobacterales</taxon>
        <taxon>Morganellaceae</taxon>
        <taxon>Xenorhabdus</taxon>
    </lineage>
</organism>
<feature type="domain" description="Ribosomal RNA large subunit methyltransferase K/L-like methyltransferase" evidence="1">
    <location>
        <begin position="100"/>
        <end position="143"/>
    </location>
</feature>
<comment type="caution">
    <text evidence="2">The sequence shown here is derived from an EMBL/GenBank/DDBJ whole genome shotgun (WGS) entry which is preliminary data.</text>
</comment>
<keyword evidence="3" id="KW-1185">Reference proteome</keyword>
<name>A0A1Q5U337_9GAMM</name>
<dbReference type="RefSeq" id="WP_074019853.1">
    <property type="nucleotide sequence ID" value="NZ_CAWMWP010000002.1"/>
</dbReference>
<dbReference type="AlphaFoldDB" id="A0A1Q5U337"/>
<dbReference type="Proteomes" id="UP000186277">
    <property type="component" value="Unassembled WGS sequence"/>
</dbReference>
<sequence length="503" mass="57816">MLLKFPDYSMFQYEREFAEKEVQLLFPQVSYSVSPEGIFLNIQKDSSYLNNLKKLTYIKSIPWGNGEEITYQALKEASCPKVGSHKKQSTRYGAHGLHEYKGKFNPQIVSSIINLCGIKENDKILEPFCGSGTTLYEAMLNGICSEGFDYNPLACFLSNAKLSTVKISGDELIRYSDLVITQCRKKYNDVVIKIDERSEYLSRWLDQNYFKIFECLLQLSKVLIDNNDIRNVFLCVCSNNLREYSLQEPADLRIRRRTSPYPDIDVLTKINNTVSEIALSINAIKRVCHFDNVHISSRAHNIDIRDTESLLDYKEYSAAITSPPYATALPYIDTQRLSLIWLGLSSPKQVKELENNLIGSRELTKKEEKLLRLELEQNTKEINIELHKLCNNMLNSLGSDDGFRRQAMPFIVYRYFSDMQLMFKNVWAMLKSSGTFALVVGHNQTTLGGKLFNLDTPTYLKMIAEENGFSSVDDIKLDVYKRYDLHKANSINSERLIILKKVD</sequence>
<dbReference type="OrthoDB" id="3197274at2"/>
<gene>
    <name evidence="2" type="ORF">Xentx_01741</name>
</gene>
<evidence type="ECO:0000313" key="3">
    <source>
        <dbReference type="Proteomes" id="UP000186277"/>
    </source>
</evidence>
<evidence type="ECO:0000259" key="1">
    <source>
        <dbReference type="Pfam" id="PF01170"/>
    </source>
</evidence>
<dbReference type="EMBL" id="MKGR01000010">
    <property type="protein sequence ID" value="OKP06835.1"/>
    <property type="molecule type" value="Genomic_DNA"/>
</dbReference>
<accession>A0A1Q5U337</accession>
<dbReference type="SUPFAM" id="SSF53335">
    <property type="entry name" value="S-adenosyl-L-methionine-dependent methyltransferases"/>
    <property type="match status" value="2"/>
</dbReference>
<protein>
    <recommendedName>
        <fullName evidence="1">Ribosomal RNA large subunit methyltransferase K/L-like methyltransferase domain-containing protein</fullName>
    </recommendedName>
</protein>
<proteinExistence type="predicted"/>
<dbReference type="Gene3D" id="3.40.50.150">
    <property type="entry name" value="Vaccinia Virus protein VP39"/>
    <property type="match status" value="2"/>
</dbReference>
<dbReference type="InterPro" id="IPR029063">
    <property type="entry name" value="SAM-dependent_MTases_sf"/>
</dbReference>
<dbReference type="InterPro" id="IPR000241">
    <property type="entry name" value="RlmKL-like_Mtase"/>
</dbReference>
<evidence type="ECO:0000313" key="2">
    <source>
        <dbReference type="EMBL" id="OKP06835.1"/>
    </source>
</evidence>
<reference evidence="2 3" key="1">
    <citation type="submission" date="2016-09" db="EMBL/GenBank/DDBJ databases">
        <title>Xenorhabdus thuongxuanensis sp. nov. and Xenorhabdus eapokensis sp. nov., isolated from Steinernema species.</title>
        <authorList>
            <person name="Kaempfer P."/>
            <person name="Tobias N.J."/>
            <person name="Phan Ke L."/>
            <person name="Bode H.B."/>
            <person name="Glaeser S.P."/>
        </authorList>
    </citation>
    <scope>NUCLEOTIDE SEQUENCE [LARGE SCALE GENOMIC DNA]</scope>
    <source>
        <strain evidence="2 3">30TX1</strain>
    </source>
</reference>
<dbReference type="Pfam" id="PF01170">
    <property type="entry name" value="UPF0020"/>
    <property type="match status" value="1"/>
</dbReference>